<name>A0A1N6LY46_BABMR</name>
<reference evidence="2 3" key="3">
    <citation type="journal article" date="2016" name="Sci. Rep.">
        <title>Genome-wide diversity and gene expression profiling of Babesia microti isolates identify polymorphic genes that mediate host-pathogen interactions.</title>
        <authorList>
            <person name="Silva J.C."/>
            <person name="Cornillot E."/>
            <person name="McCracken C."/>
            <person name="Usmani-Brown S."/>
            <person name="Dwivedi A."/>
            <person name="Ifeonu O.O."/>
            <person name="Crabtree J."/>
            <person name="Gotia H.T."/>
            <person name="Virji A.Z."/>
            <person name="Reynes C."/>
            <person name="Colinge J."/>
            <person name="Kumar V."/>
            <person name="Lawres L."/>
            <person name="Pazzi J.E."/>
            <person name="Pablo J.V."/>
            <person name="Hung C."/>
            <person name="Brancato J."/>
            <person name="Kumari P."/>
            <person name="Orvis J."/>
            <person name="Tretina K."/>
            <person name="Chibucos M."/>
            <person name="Ott S."/>
            <person name="Sadzewicz L."/>
            <person name="Sengamalay N."/>
            <person name="Shetty A.C."/>
            <person name="Su Q."/>
            <person name="Tallon L."/>
            <person name="Fraser C.M."/>
            <person name="Frutos R."/>
            <person name="Molina D.M."/>
            <person name="Krause P.J."/>
            <person name="Ben Mamoun C."/>
        </authorList>
    </citation>
    <scope>NUCLEOTIDE SEQUENCE [LARGE SCALE GENOMIC DNA]</scope>
    <source>
        <strain evidence="2 3">RI</strain>
    </source>
</reference>
<dbReference type="InterPro" id="IPR050358">
    <property type="entry name" value="RSE1/DDB1/CFT1"/>
</dbReference>
<dbReference type="InterPro" id="IPR015943">
    <property type="entry name" value="WD40/YVTN_repeat-like_dom_sf"/>
</dbReference>
<evidence type="ECO:0000313" key="2">
    <source>
        <dbReference type="EMBL" id="SIO73787.1"/>
    </source>
</evidence>
<protein>
    <recommendedName>
        <fullName evidence="1">RSE1/DDB1/CPSF1 C-terminal domain-containing protein</fullName>
    </recommendedName>
</protein>
<organism evidence="2 3">
    <name type="scientific">Babesia microti (strain RI)</name>
    <dbReference type="NCBI Taxonomy" id="1133968"/>
    <lineage>
        <taxon>Eukaryota</taxon>
        <taxon>Sar</taxon>
        <taxon>Alveolata</taxon>
        <taxon>Apicomplexa</taxon>
        <taxon>Aconoidasida</taxon>
        <taxon>Piroplasmida</taxon>
        <taxon>Babesiidae</taxon>
        <taxon>Babesia</taxon>
    </lineage>
</organism>
<dbReference type="Proteomes" id="UP000002899">
    <property type="component" value="Chromosome IV"/>
</dbReference>
<accession>A0A1N6LY46</accession>
<dbReference type="GO" id="GO:0003676">
    <property type="term" value="F:nucleic acid binding"/>
    <property type="evidence" value="ECO:0007669"/>
    <property type="project" value="InterPro"/>
</dbReference>
<evidence type="ECO:0000313" key="3">
    <source>
        <dbReference type="Proteomes" id="UP000002899"/>
    </source>
</evidence>
<evidence type="ECO:0000259" key="1">
    <source>
        <dbReference type="Pfam" id="PF03178"/>
    </source>
</evidence>
<feature type="domain" description="RSE1/DDB1/CPSF1 C-terminal" evidence="1">
    <location>
        <begin position="1155"/>
        <end position="1320"/>
    </location>
</feature>
<dbReference type="VEuPathDB" id="PiroplasmaDB:BmR1_04g08060"/>
<dbReference type="PANTHER" id="PTHR10644">
    <property type="entry name" value="DNA REPAIR/RNA PROCESSING CPSF FAMILY"/>
    <property type="match status" value="1"/>
</dbReference>
<dbReference type="Gene3D" id="2.130.10.10">
    <property type="entry name" value="YVTN repeat-like/Quinoprotein amine dehydrogenase"/>
    <property type="match status" value="1"/>
</dbReference>
<keyword evidence="3" id="KW-1185">Reference proteome</keyword>
<dbReference type="Pfam" id="PF03178">
    <property type="entry name" value="CPSF_A"/>
    <property type="match status" value="1"/>
</dbReference>
<proteinExistence type="predicted"/>
<dbReference type="KEGG" id="bmic:BmR1_04g08060"/>
<dbReference type="RefSeq" id="XP_021337848.1">
    <property type="nucleotide sequence ID" value="XM_021482658.1"/>
</dbReference>
<dbReference type="GO" id="GO:0005634">
    <property type="term" value="C:nucleus"/>
    <property type="evidence" value="ECO:0007669"/>
    <property type="project" value="InterPro"/>
</dbReference>
<reference evidence="2 3" key="1">
    <citation type="journal article" date="2012" name="Nucleic Acids Res.">
        <title>Sequencing of the smallest Apicomplexan genome from the human pathogen Babesia microti.</title>
        <authorList>
            <person name="Cornillot E."/>
            <person name="Hadj-Kaddour K."/>
            <person name="Dassouli A."/>
            <person name="Noel B."/>
            <person name="Ranwez V."/>
            <person name="Vacherie B."/>
            <person name="Augagneur Y."/>
            <person name="Bres V."/>
            <person name="Duclos A."/>
            <person name="Randazzo S."/>
            <person name="Carcy B."/>
            <person name="Debierre-Grockiego F."/>
            <person name="Delbecq S."/>
            <person name="Moubri-Menage K."/>
            <person name="Shams-Eldin H."/>
            <person name="Usmani-Brown S."/>
            <person name="Bringaud F."/>
            <person name="Wincker P."/>
            <person name="Vivares C.P."/>
            <person name="Schwarz R.T."/>
            <person name="Schetters T.P."/>
            <person name="Krause P.J."/>
            <person name="Gorenflot A."/>
            <person name="Berry V."/>
            <person name="Barbe V."/>
            <person name="Ben Mamoun C."/>
        </authorList>
    </citation>
    <scope>NUCLEOTIDE SEQUENCE [LARGE SCALE GENOMIC DNA]</scope>
    <source>
        <strain evidence="2 3">RI</strain>
    </source>
</reference>
<dbReference type="OrthoDB" id="6109at2759"/>
<dbReference type="InterPro" id="IPR004871">
    <property type="entry name" value="RSE1/DDB1/CPSF1_C"/>
</dbReference>
<reference evidence="2 3" key="2">
    <citation type="journal article" date="2013" name="PLoS ONE">
        <title>Whole genome mapping and re-organization of the nuclear and mitochondrial genomes of Babesia microti isolates.</title>
        <authorList>
            <person name="Cornillot E."/>
            <person name="Dassouli A."/>
            <person name="Garg A."/>
            <person name="Pachikara N."/>
            <person name="Randazzo S."/>
            <person name="Depoix D."/>
            <person name="Carcy B."/>
            <person name="Delbecq S."/>
            <person name="Frutos R."/>
            <person name="Silva J.C."/>
            <person name="Sutton R."/>
            <person name="Krause P.J."/>
            <person name="Mamoun C.B."/>
        </authorList>
    </citation>
    <scope>NUCLEOTIDE SEQUENCE [LARGE SCALE GENOMIC DNA]</scope>
    <source>
        <strain evidence="2 3">RI</strain>
    </source>
</reference>
<sequence>MVGVAVGSVARAAEADFLASGRFTAADCVELVLVYGTKLTLYRILSSAVVYVADTDLHAHPIAIATVPGCIALGTSKQPLDAITILFPGDRLVIASASAEGHFHQLLLSQIDSCKPAKDEKHESLHEDMMWNSNFSGASPLLSINLQGGGKKLYSILLAYPVNYLYVLTVEFGKFMEGDKSLNLKGSHLISNSDNGSTHKPILPLMVVDSIKFMVDGEGISEAEGDRAGPNVVIKSLIAVSDNVCAILVSNCPEKVGIHTPQGTSNVLFFSVSKVNGSLSLLSIRTGIPLDAFNLIPQGKDPQSACNDCSVIVQCHDRLIQVNPYTTNGFDVITSKFYLFRTNVTLGNSVLADLPVELELCHVEALTDHLIALLPLNSFAAPIILISLAINAEGKYICQGFNALARPPFYANIWHMICNYSTQLLVSSGAGMSIYIHTLDNFTATIEPSAPVIRDYTIPIDATVFDAQPTTISILTHAVQESMQTCDECRCLASAFISREIVAVPMLRGYLGKAFNNENKVQGRRKKRVQVRIAGGVGFDMARLRSKEADTGAFLAIFGPSGVAQPTNFAGKCHLIGILYTQIPLYLVARVDLPIETAQIINKCDCPRVLITSPGGSGSGSVVTIGNDIQISKHRDSHSPEHDEYICRIINKALTIYDGRTFEGVFHCHLNGSVLRHSDNFRYVPYVPYSERQDNHIQCNLLHIDDMDLGYTLIIAEPGFPLHVYRSNTGMEIGALTTFILKKFDCMALVPCVPITISQPLKLPNRPSVVTISATNYYLQLSVSHNDCHLHRIHLPQFPSLRFSDGTDNIFSEDYIPLKSPLLSQLHPISLGTTVAYLGIDEGGLSIFTLDTITRPITPFNDWISFKQSDFSVGHLETCADMPYQLWSNVDRVDNQLSFDGSVSFTKIATSIRCYYLTDGHRVSPEPAPGAVGKLWAVSMGKRCPISELLRGVLDDRAGEQIYHLHSEFGSKITATELLSRVEPHSLLLTQLELLSLGQSNDACEDYTCNISCDRYKICVGHLASQGVIYGYYELPPFTKVMSISFGIVGGREMLLVGTAQGLGEMIDCIGEFYILDLDRIFDPSDNLSTNSLELVHKRQFSGPVMSIKPAVGDLDWPNNPYNNFCLDVIEERDLGLDTSLGTVYLDEVTTEVLDKDSKSSIHAVVYSDQFFHSVGSRLFMHEISNGTFIRGAFCDMPFCVTDISMIDNFIVAGDVLKGVGLFMYRHFGASDTRAICRVASTNVSTTLPVLAVSATVCDDSLAIIAADSDSHLHLLSFSLEKARAAGPDTLVQDKITSSKLLTLSQVKLYRKILHFRRSSYNINYSFAADGSVVKVGIYTAHQIKLFKLLEEAVARFMDFPMGICVKPLDNLTAEDSLAVNVDTLRHFLYMPYQVKLRVVDKVGVKNVNIGKWTRLVSNLLQ</sequence>
<dbReference type="EMBL" id="LN871599">
    <property type="protein sequence ID" value="SIO73787.1"/>
    <property type="molecule type" value="Genomic_DNA"/>
</dbReference>
<dbReference type="GeneID" id="24426249"/>